<protein>
    <submittedName>
        <fullName evidence="1">Uncharacterized protein</fullName>
    </submittedName>
</protein>
<name>A0A2N6VLF5_9MICO</name>
<evidence type="ECO:0000313" key="2">
    <source>
        <dbReference type="Proteomes" id="UP000235598"/>
    </source>
</evidence>
<sequence>MQLPPRRLFSSNLVATIELETLSKLEQRSFVLGILCDDSDDFLSRNQSWDYSDFLKMPFKYLPSVDGPNETITLEVSLPPAGATLGFIIRTWPGNSEPVGVISEIAKISVKSEQYDQIEWAKLEAKDNN</sequence>
<evidence type="ECO:0000313" key="1">
    <source>
        <dbReference type="EMBL" id="PMD04965.1"/>
    </source>
</evidence>
<reference evidence="1 2" key="1">
    <citation type="submission" date="2017-09" db="EMBL/GenBank/DDBJ databases">
        <title>Bacterial strain isolated from the female urinary microbiota.</title>
        <authorList>
            <person name="Thomas-White K."/>
            <person name="Kumar N."/>
            <person name="Forster S."/>
            <person name="Putonti C."/>
            <person name="Lawley T."/>
            <person name="Wolfe A.J."/>
        </authorList>
    </citation>
    <scope>NUCLEOTIDE SEQUENCE [LARGE SCALE GENOMIC DNA]</scope>
    <source>
        <strain evidence="1 2">UMB1301</strain>
    </source>
</reference>
<dbReference type="Proteomes" id="UP000235598">
    <property type="component" value="Unassembled WGS sequence"/>
</dbReference>
<dbReference type="RefSeq" id="WP_102238907.1">
    <property type="nucleotide sequence ID" value="NZ_PNHK01000003.1"/>
</dbReference>
<organism evidence="1 2">
    <name type="scientific">Brevibacterium paucivorans</name>
    <dbReference type="NCBI Taxonomy" id="170994"/>
    <lineage>
        <taxon>Bacteria</taxon>
        <taxon>Bacillati</taxon>
        <taxon>Actinomycetota</taxon>
        <taxon>Actinomycetes</taxon>
        <taxon>Micrococcales</taxon>
        <taxon>Brevibacteriaceae</taxon>
        <taxon>Brevibacterium</taxon>
    </lineage>
</organism>
<gene>
    <name evidence="1" type="ORF">CJ199_07655</name>
</gene>
<accession>A0A2N6VLF5</accession>
<dbReference type="EMBL" id="PNHK01000003">
    <property type="protein sequence ID" value="PMD04965.1"/>
    <property type="molecule type" value="Genomic_DNA"/>
</dbReference>
<proteinExistence type="predicted"/>
<comment type="caution">
    <text evidence="1">The sequence shown here is derived from an EMBL/GenBank/DDBJ whole genome shotgun (WGS) entry which is preliminary data.</text>
</comment>
<dbReference type="AlphaFoldDB" id="A0A2N6VLF5"/>